<accession>A0A1F8EFI2</accession>
<organism evidence="1 2">
    <name type="scientific">Candidatus Yanofskybacteria bacterium RIFCSPHIGHO2_01_FULL_39_8b</name>
    <dbReference type="NCBI Taxonomy" id="1802659"/>
    <lineage>
        <taxon>Bacteria</taxon>
        <taxon>Candidatus Yanofskyibacteriota</taxon>
    </lineage>
</organism>
<protein>
    <submittedName>
        <fullName evidence="1">Uncharacterized protein</fullName>
    </submittedName>
</protein>
<evidence type="ECO:0000313" key="1">
    <source>
        <dbReference type="EMBL" id="OGM99591.1"/>
    </source>
</evidence>
<evidence type="ECO:0000313" key="2">
    <source>
        <dbReference type="Proteomes" id="UP000177594"/>
    </source>
</evidence>
<dbReference type="Proteomes" id="UP000177594">
    <property type="component" value="Unassembled WGS sequence"/>
</dbReference>
<sequence length="60" mass="7287">MEEQNKKTEDIHLTKGFTGWVHHHRRLAKWLMKILVTGIASILYYLRKEQKHIEEEEKKS</sequence>
<reference evidence="1 2" key="1">
    <citation type="journal article" date="2016" name="Nat. Commun.">
        <title>Thousands of microbial genomes shed light on interconnected biogeochemical processes in an aquifer system.</title>
        <authorList>
            <person name="Anantharaman K."/>
            <person name="Brown C.T."/>
            <person name="Hug L.A."/>
            <person name="Sharon I."/>
            <person name="Castelle C.J."/>
            <person name="Probst A.J."/>
            <person name="Thomas B.C."/>
            <person name="Singh A."/>
            <person name="Wilkins M.J."/>
            <person name="Karaoz U."/>
            <person name="Brodie E.L."/>
            <person name="Williams K.H."/>
            <person name="Hubbard S.S."/>
            <person name="Banfield J.F."/>
        </authorList>
    </citation>
    <scope>NUCLEOTIDE SEQUENCE [LARGE SCALE GENOMIC DNA]</scope>
</reference>
<name>A0A1F8EFI2_9BACT</name>
<gene>
    <name evidence="1" type="ORF">A2817_01875</name>
</gene>
<dbReference type="AlphaFoldDB" id="A0A1F8EFI2"/>
<dbReference type="EMBL" id="MGIZ01000015">
    <property type="protein sequence ID" value="OGM99591.1"/>
    <property type="molecule type" value="Genomic_DNA"/>
</dbReference>
<comment type="caution">
    <text evidence="1">The sequence shown here is derived from an EMBL/GenBank/DDBJ whole genome shotgun (WGS) entry which is preliminary data.</text>
</comment>
<proteinExistence type="predicted"/>